<dbReference type="InterPro" id="IPR003591">
    <property type="entry name" value="Leu-rich_rpt_typical-subtyp"/>
</dbReference>
<evidence type="ECO:0000256" key="8">
    <source>
        <dbReference type="ARBA" id="ARBA00022614"/>
    </source>
</evidence>
<evidence type="ECO:0000256" key="15">
    <source>
        <dbReference type="ARBA" id="ARBA00022840"/>
    </source>
</evidence>
<evidence type="ECO:0000256" key="13">
    <source>
        <dbReference type="ARBA" id="ARBA00022741"/>
    </source>
</evidence>
<dbReference type="FunFam" id="3.80.10.10:FF:000288">
    <property type="entry name" value="LRR receptor-like serine/threonine-protein kinase EFR"/>
    <property type="match status" value="1"/>
</dbReference>
<dbReference type="PROSITE" id="PS00108">
    <property type="entry name" value="PROTEIN_KINASE_ST"/>
    <property type="match status" value="1"/>
</dbReference>
<evidence type="ECO:0000256" key="2">
    <source>
        <dbReference type="ARBA" id="ARBA00004479"/>
    </source>
</evidence>
<dbReference type="InterPro" id="IPR011009">
    <property type="entry name" value="Kinase-like_dom_sf"/>
</dbReference>
<protein>
    <recommendedName>
        <fullName evidence="4">non-specific serine/threonine protein kinase</fullName>
        <ecNumber evidence="4">2.7.11.1</ecNumber>
    </recommendedName>
</protein>
<evidence type="ECO:0000256" key="3">
    <source>
        <dbReference type="ARBA" id="ARBA00008684"/>
    </source>
</evidence>
<feature type="transmembrane region" description="Helical" evidence="23">
    <location>
        <begin position="34"/>
        <end position="53"/>
    </location>
</feature>
<dbReference type="AlphaFoldDB" id="A0A8T0CPD1"/>
<keyword evidence="18" id="KW-0675">Receptor</keyword>
<dbReference type="GO" id="GO:0004674">
    <property type="term" value="F:protein serine/threonine kinase activity"/>
    <property type="evidence" value="ECO:0007669"/>
    <property type="project" value="UniProtKB-KW"/>
</dbReference>
<evidence type="ECO:0000313" key="25">
    <source>
        <dbReference type="EMBL" id="KAF7849490.1"/>
    </source>
</evidence>
<evidence type="ECO:0000256" key="22">
    <source>
        <dbReference type="PROSITE-ProRule" id="PRU10141"/>
    </source>
</evidence>
<keyword evidence="7" id="KW-0597">Phosphoprotein</keyword>
<dbReference type="SUPFAM" id="SSF52058">
    <property type="entry name" value="L domain-like"/>
    <property type="match status" value="2"/>
</dbReference>
<comment type="similarity">
    <text evidence="3">Belongs to the protein kinase superfamily. Ser/Thr protein kinase family.</text>
</comment>
<evidence type="ECO:0000256" key="1">
    <source>
        <dbReference type="ARBA" id="ARBA00004162"/>
    </source>
</evidence>
<reference evidence="25" key="1">
    <citation type="submission" date="2020-05" db="EMBL/GenBank/DDBJ databases">
        <title>WGS assembly of Corymbia citriodora subspecies variegata.</title>
        <authorList>
            <person name="Barry K."/>
            <person name="Hundley H."/>
            <person name="Shu S."/>
            <person name="Jenkins J."/>
            <person name="Grimwood J."/>
            <person name="Baten A."/>
        </authorList>
    </citation>
    <scope>NUCLEOTIDE SEQUENCE</scope>
    <source>
        <strain evidence="25">CV2-018</strain>
    </source>
</reference>
<keyword evidence="15 22" id="KW-0067">ATP-binding</keyword>
<keyword evidence="9" id="KW-0808">Transferase</keyword>
<evidence type="ECO:0000256" key="11">
    <source>
        <dbReference type="ARBA" id="ARBA00022729"/>
    </source>
</evidence>
<dbReference type="Gramene" id="rna-gnl|WGS:JABURB|Cocit.L0731.1">
    <property type="protein sequence ID" value="cds-KAF7849490.1"/>
    <property type="gene ID" value="gene-BT93_L0731"/>
</dbReference>
<dbReference type="InterPro" id="IPR051809">
    <property type="entry name" value="Plant_receptor-like_S/T_kinase"/>
</dbReference>
<dbReference type="GO" id="GO:0005524">
    <property type="term" value="F:ATP binding"/>
    <property type="evidence" value="ECO:0007669"/>
    <property type="project" value="UniProtKB-UniRule"/>
</dbReference>
<evidence type="ECO:0000256" key="23">
    <source>
        <dbReference type="SAM" id="Phobius"/>
    </source>
</evidence>
<evidence type="ECO:0000256" key="14">
    <source>
        <dbReference type="ARBA" id="ARBA00022777"/>
    </source>
</evidence>
<dbReference type="PANTHER" id="PTHR27008:SF610">
    <property type="entry name" value="SERINE-THREONINE_TYROSINE-PROTEIN KINASE CATALYTIC DOMAIN-CONTAINING PROTEIN"/>
    <property type="match status" value="1"/>
</dbReference>
<dbReference type="InterPro" id="IPR055414">
    <property type="entry name" value="LRR_R13L4/SHOC2-like"/>
</dbReference>
<dbReference type="PROSITE" id="PS00107">
    <property type="entry name" value="PROTEIN_KINASE_ATP"/>
    <property type="match status" value="1"/>
</dbReference>
<dbReference type="Pfam" id="PF00560">
    <property type="entry name" value="LRR_1"/>
    <property type="match status" value="4"/>
</dbReference>
<evidence type="ECO:0000256" key="21">
    <source>
        <dbReference type="ARBA" id="ARBA00048679"/>
    </source>
</evidence>
<keyword evidence="14" id="KW-0418">Kinase</keyword>
<keyword evidence="13 22" id="KW-0547">Nucleotide-binding</keyword>
<dbReference type="InterPro" id="IPR017441">
    <property type="entry name" value="Protein_kinase_ATP_BS"/>
</dbReference>
<dbReference type="EMBL" id="MU089766">
    <property type="protein sequence ID" value="KAF7849490.1"/>
    <property type="molecule type" value="Genomic_DNA"/>
</dbReference>
<dbReference type="Gene3D" id="3.30.200.20">
    <property type="entry name" value="Phosphorylase Kinase, domain 1"/>
    <property type="match status" value="1"/>
</dbReference>
<keyword evidence="17 23" id="KW-0472">Membrane</keyword>
<keyword evidence="11" id="KW-0732">Signal</keyword>
<comment type="catalytic activity">
    <reaction evidence="20">
        <text>L-threonyl-[protein] + ATP = O-phospho-L-threonyl-[protein] + ADP + H(+)</text>
        <dbReference type="Rhea" id="RHEA:46608"/>
        <dbReference type="Rhea" id="RHEA-COMP:11060"/>
        <dbReference type="Rhea" id="RHEA-COMP:11605"/>
        <dbReference type="ChEBI" id="CHEBI:15378"/>
        <dbReference type="ChEBI" id="CHEBI:30013"/>
        <dbReference type="ChEBI" id="CHEBI:30616"/>
        <dbReference type="ChEBI" id="CHEBI:61977"/>
        <dbReference type="ChEBI" id="CHEBI:456216"/>
        <dbReference type="EC" id="2.7.11.1"/>
    </reaction>
</comment>
<sequence length="994" mass="109496">MSLQSFLPTLPLPINTQFKLVKWDICVSFAYNSFARLLLAAFLMSCFVVIISATKDTDRLALLALKAGITSDPFGLLNSWNDSTDFCQWYGVRCSHRHHRVTILDLNSQRLSGPISPHIGNLSFLRVLSLENNSFCLGIPSQIGRLRWLQLLDLSNNSLIGEIPRNISGCSNLVYISIWYNQLVGGIPVELGSLSHLQWFVFTANQLTGSIPSSIRNLSSLEAIFCGNNGLSGIIPQSVGRLTKLKYLSLGANGFLFTGSIPSSISNSTNLIALYLSQNELSGKVPSLANLHNIESVFLYSNYLGSGGSNADDLSFLCSLTNAANLMQLGVLENKFGGMLPLCIGNFSAILEVLTLSSNTISGEIPREIGNLVNLQILQIDYNLLSGPIPSHLGNLSNLAVLTLADNYLSGIIPSSLQNMQNLISLYLDRNNFEGPIPSYLEKYQSLTFLHLRSNNLSGPIIFPMTGSLLYLNLSSNHLSGVLPMEIGNLKHLDILDISGNILEGEIPSSIGNCDGLTVLRLRDNLFHGSIPQPISSLRSIEELDLSNNSFYGEIPKFLEAFQFLEKLNLSYNHLEGVLPTQGVFRNVSPTFVVGNEKLCGGMPKFELPNCVSRNSKSSHKLKLTIAVVFGLLGITLIATFLYLCRLKQKRNEPISSYLDVSLLNLSYGTLLKATNGLSSTNLIGAGSFGSVYKGLLQEGRNVIAVKVLNLMRYGALKSFKAECEALKCIKHRNLLKVLTVCSSIDYKGDEFKALIYEFMVNGSLEEWLHPNSVPNDVDGHSKKLNLVQRINISIDVASALDYLHNQCESPIIHCDLKPSNVLLDVDMVGHVGDFGLAKIVLESTFDTRASLSSTSLRGTFGYVAPEYANGSKVSREGDIYSYGVLLLEMFTGLSPTSDMFRDELNLRNYIAEALPQRAMEITDPVLLHEGESHNSFQDSLHERNHIFQECLETIYHVGLACSMEEPRRRMSIDKVATQLHLIRKKLFAASLLE</sequence>
<dbReference type="Proteomes" id="UP000806378">
    <property type="component" value="Unassembled WGS sequence"/>
</dbReference>
<dbReference type="SUPFAM" id="SSF56112">
    <property type="entry name" value="Protein kinase-like (PK-like)"/>
    <property type="match status" value="1"/>
</dbReference>
<dbReference type="FunFam" id="3.30.200.20:FF:000432">
    <property type="entry name" value="LRR receptor-like serine/threonine-protein kinase EFR"/>
    <property type="match status" value="1"/>
</dbReference>
<proteinExistence type="inferred from homology"/>
<evidence type="ECO:0000256" key="16">
    <source>
        <dbReference type="ARBA" id="ARBA00022989"/>
    </source>
</evidence>
<keyword evidence="26" id="KW-1185">Reference proteome</keyword>
<evidence type="ECO:0000256" key="4">
    <source>
        <dbReference type="ARBA" id="ARBA00012513"/>
    </source>
</evidence>
<dbReference type="Gene3D" id="1.10.510.10">
    <property type="entry name" value="Transferase(Phosphotransferase) domain 1"/>
    <property type="match status" value="1"/>
</dbReference>
<evidence type="ECO:0000256" key="17">
    <source>
        <dbReference type="ARBA" id="ARBA00023136"/>
    </source>
</evidence>
<keyword evidence="5" id="KW-1003">Cell membrane</keyword>
<accession>A0A8T0CPD1</accession>
<name>A0A8T0CPD1_CORYI</name>
<evidence type="ECO:0000256" key="7">
    <source>
        <dbReference type="ARBA" id="ARBA00022553"/>
    </source>
</evidence>
<dbReference type="InterPro" id="IPR000719">
    <property type="entry name" value="Prot_kinase_dom"/>
</dbReference>
<evidence type="ECO:0000256" key="9">
    <source>
        <dbReference type="ARBA" id="ARBA00022679"/>
    </source>
</evidence>
<comment type="caution">
    <text evidence="25">The sequence shown here is derived from an EMBL/GenBank/DDBJ whole genome shotgun (WGS) entry which is preliminary data.</text>
</comment>
<keyword evidence="19" id="KW-0325">Glycoprotein</keyword>
<evidence type="ECO:0000256" key="6">
    <source>
        <dbReference type="ARBA" id="ARBA00022527"/>
    </source>
</evidence>
<keyword evidence="12" id="KW-0677">Repeat</keyword>
<comment type="subcellular location">
    <subcellularLocation>
        <location evidence="1">Cell membrane</location>
        <topology evidence="1">Single-pass membrane protein</topology>
    </subcellularLocation>
    <subcellularLocation>
        <location evidence="2">Membrane</location>
        <topology evidence="2">Single-pass type I membrane protein</topology>
    </subcellularLocation>
</comment>
<dbReference type="Pfam" id="PF08263">
    <property type="entry name" value="LRRNT_2"/>
    <property type="match status" value="1"/>
</dbReference>
<dbReference type="OrthoDB" id="676979at2759"/>
<feature type="domain" description="Protein kinase" evidence="24">
    <location>
        <begin position="678"/>
        <end position="949"/>
    </location>
</feature>
<evidence type="ECO:0000256" key="10">
    <source>
        <dbReference type="ARBA" id="ARBA00022692"/>
    </source>
</evidence>
<feature type="binding site" evidence="22">
    <location>
        <position position="707"/>
    </location>
    <ligand>
        <name>ATP</name>
        <dbReference type="ChEBI" id="CHEBI:30616"/>
    </ligand>
</feature>
<comment type="catalytic activity">
    <reaction evidence="21">
        <text>L-seryl-[protein] + ATP = O-phospho-L-seryl-[protein] + ADP + H(+)</text>
        <dbReference type="Rhea" id="RHEA:17989"/>
        <dbReference type="Rhea" id="RHEA-COMP:9863"/>
        <dbReference type="Rhea" id="RHEA-COMP:11604"/>
        <dbReference type="ChEBI" id="CHEBI:15378"/>
        <dbReference type="ChEBI" id="CHEBI:29999"/>
        <dbReference type="ChEBI" id="CHEBI:30616"/>
        <dbReference type="ChEBI" id="CHEBI:83421"/>
        <dbReference type="ChEBI" id="CHEBI:456216"/>
        <dbReference type="EC" id="2.7.11.1"/>
    </reaction>
</comment>
<dbReference type="InterPro" id="IPR032675">
    <property type="entry name" value="LRR_dom_sf"/>
</dbReference>
<dbReference type="InterPro" id="IPR013210">
    <property type="entry name" value="LRR_N_plant-typ"/>
</dbReference>
<dbReference type="FunFam" id="3.80.10.10:FF:000095">
    <property type="entry name" value="LRR receptor-like serine/threonine-protein kinase GSO1"/>
    <property type="match status" value="1"/>
</dbReference>
<keyword evidence="16 23" id="KW-1133">Transmembrane helix</keyword>
<dbReference type="EC" id="2.7.11.1" evidence="4"/>
<feature type="transmembrane region" description="Helical" evidence="23">
    <location>
        <begin position="624"/>
        <end position="644"/>
    </location>
</feature>
<evidence type="ECO:0000256" key="5">
    <source>
        <dbReference type="ARBA" id="ARBA00022475"/>
    </source>
</evidence>
<keyword evidence="10 23" id="KW-0812">Transmembrane</keyword>
<evidence type="ECO:0000256" key="12">
    <source>
        <dbReference type="ARBA" id="ARBA00022737"/>
    </source>
</evidence>
<evidence type="ECO:0000256" key="18">
    <source>
        <dbReference type="ARBA" id="ARBA00023170"/>
    </source>
</evidence>
<gene>
    <name evidence="25" type="ORF">BT93_L0731</name>
</gene>
<dbReference type="InterPro" id="IPR001611">
    <property type="entry name" value="Leu-rich_rpt"/>
</dbReference>
<evidence type="ECO:0000259" key="24">
    <source>
        <dbReference type="PROSITE" id="PS50011"/>
    </source>
</evidence>
<evidence type="ECO:0000313" key="26">
    <source>
        <dbReference type="Proteomes" id="UP000806378"/>
    </source>
</evidence>
<dbReference type="Gene3D" id="3.80.10.10">
    <property type="entry name" value="Ribonuclease Inhibitor"/>
    <property type="match status" value="3"/>
</dbReference>
<dbReference type="Pfam" id="PF00069">
    <property type="entry name" value="Pkinase"/>
    <property type="match status" value="1"/>
</dbReference>
<dbReference type="FunFam" id="1.10.510.10:FF:000358">
    <property type="entry name" value="Putative leucine-rich repeat receptor-like serine/threonine-protein kinase"/>
    <property type="match status" value="1"/>
</dbReference>
<dbReference type="Pfam" id="PF23598">
    <property type="entry name" value="LRR_14"/>
    <property type="match status" value="1"/>
</dbReference>
<evidence type="ECO:0000256" key="20">
    <source>
        <dbReference type="ARBA" id="ARBA00047899"/>
    </source>
</evidence>
<dbReference type="GO" id="GO:0005886">
    <property type="term" value="C:plasma membrane"/>
    <property type="evidence" value="ECO:0007669"/>
    <property type="project" value="UniProtKB-SubCell"/>
</dbReference>
<keyword evidence="8" id="KW-0433">Leucine-rich repeat</keyword>
<organism evidence="25 26">
    <name type="scientific">Corymbia citriodora subsp. variegata</name>
    <dbReference type="NCBI Taxonomy" id="360336"/>
    <lineage>
        <taxon>Eukaryota</taxon>
        <taxon>Viridiplantae</taxon>
        <taxon>Streptophyta</taxon>
        <taxon>Embryophyta</taxon>
        <taxon>Tracheophyta</taxon>
        <taxon>Spermatophyta</taxon>
        <taxon>Magnoliopsida</taxon>
        <taxon>eudicotyledons</taxon>
        <taxon>Gunneridae</taxon>
        <taxon>Pentapetalae</taxon>
        <taxon>rosids</taxon>
        <taxon>malvids</taxon>
        <taxon>Myrtales</taxon>
        <taxon>Myrtaceae</taxon>
        <taxon>Myrtoideae</taxon>
        <taxon>Eucalypteae</taxon>
        <taxon>Corymbia</taxon>
    </lineage>
</organism>
<dbReference type="InterPro" id="IPR008271">
    <property type="entry name" value="Ser/Thr_kinase_AS"/>
</dbReference>
<dbReference type="SMART" id="SM00220">
    <property type="entry name" value="S_TKc"/>
    <property type="match status" value="1"/>
</dbReference>
<dbReference type="PANTHER" id="PTHR27008">
    <property type="entry name" value="OS04G0122200 PROTEIN"/>
    <property type="match status" value="1"/>
</dbReference>
<dbReference type="SMART" id="SM00369">
    <property type="entry name" value="LRR_TYP"/>
    <property type="match status" value="5"/>
</dbReference>
<dbReference type="PROSITE" id="PS50011">
    <property type="entry name" value="PROTEIN_KINASE_DOM"/>
    <property type="match status" value="1"/>
</dbReference>
<keyword evidence="6" id="KW-0723">Serine/threonine-protein kinase</keyword>
<evidence type="ECO:0000256" key="19">
    <source>
        <dbReference type="ARBA" id="ARBA00023180"/>
    </source>
</evidence>